<organism evidence="1">
    <name type="scientific">viral metagenome</name>
    <dbReference type="NCBI Taxonomy" id="1070528"/>
    <lineage>
        <taxon>unclassified sequences</taxon>
        <taxon>metagenomes</taxon>
        <taxon>organismal metagenomes</taxon>
    </lineage>
</organism>
<evidence type="ECO:0008006" key="2">
    <source>
        <dbReference type="Google" id="ProtNLM"/>
    </source>
</evidence>
<dbReference type="AlphaFoldDB" id="A0A6C0AYN9"/>
<name>A0A6C0AYN9_9ZZZZ</name>
<dbReference type="SUPFAM" id="SSF52540">
    <property type="entry name" value="P-loop containing nucleoside triphosphate hydrolases"/>
    <property type="match status" value="1"/>
</dbReference>
<sequence>MDYFDSRYLTLIGHVQSGKTNEEINYCYTSVNNYNVPVVFIVRNITADQLQLRSRFDTTAFGLNVKLLKNFTVETAVTFMESLGIIILLCNETQLGKMKKIISKFDKPYNVCIDEVDFSIKSKDSVTQIDNLLSFIKKKANHILGATATPFALFSGDTSLSKIKKIKPNRGYHGIDSLDVKFVDSCIIRSEDDFPLCDMGAMDTIYEAFLEKPRGMILHTVVKERENHYRIQRYLVGVYPQMTVLTYNGDGIRVVCKERSDKPFADPKDVNNYGQLINKYHVNNEGVYVVHYFQNYSISEVLQILADDPEHDHTHISIVAGYLASRGISFVSSDYSLHLTDQYLYAAKSAHGENLLQSLRILGCYNDNLPLTLWCSEKTWSCILNHNKIINNLVRGVNNSMNWMTKIKEVHINKPMSALTRPRLCNYSVKPEKKAFKLEIYRAPQSDDPESE</sequence>
<reference evidence="1" key="1">
    <citation type="journal article" date="2020" name="Nature">
        <title>Giant virus diversity and host interactions through global metagenomics.</title>
        <authorList>
            <person name="Schulz F."/>
            <person name="Roux S."/>
            <person name="Paez-Espino D."/>
            <person name="Jungbluth S."/>
            <person name="Walsh D.A."/>
            <person name="Denef V.J."/>
            <person name="McMahon K.D."/>
            <person name="Konstantinidis K.T."/>
            <person name="Eloe-Fadrosh E.A."/>
            <person name="Kyrpides N.C."/>
            <person name="Woyke T."/>
        </authorList>
    </citation>
    <scope>NUCLEOTIDE SEQUENCE</scope>
    <source>
        <strain evidence="1">GVMAG-M-3300009182-67</strain>
    </source>
</reference>
<protein>
    <recommendedName>
        <fullName evidence="2">Helicase ATP-binding domain-containing protein</fullName>
    </recommendedName>
</protein>
<proteinExistence type="predicted"/>
<accession>A0A6C0AYN9</accession>
<dbReference type="EMBL" id="MN739040">
    <property type="protein sequence ID" value="QHS85117.1"/>
    <property type="molecule type" value="Genomic_DNA"/>
</dbReference>
<dbReference type="InterPro" id="IPR027417">
    <property type="entry name" value="P-loop_NTPase"/>
</dbReference>
<evidence type="ECO:0000313" key="1">
    <source>
        <dbReference type="EMBL" id="QHS85117.1"/>
    </source>
</evidence>